<keyword evidence="6 7" id="KW-0472">Membrane</keyword>
<comment type="similarity">
    <text evidence="7">Belongs to the TRAP transporter large permease family.</text>
</comment>
<keyword evidence="5 7" id="KW-1133">Transmembrane helix</keyword>
<comment type="subcellular location">
    <subcellularLocation>
        <location evidence="1 7">Cell inner membrane</location>
        <topology evidence="1 7">Multi-pass membrane protein</topology>
    </subcellularLocation>
</comment>
<dbReference type="RefSeq" id="WP_108620867.1">
    <property type="nucleotide sequence ID" value="NZ_CP028901.1"/>
</dbReference>
<dbReference type="Proteomes" id="UP000244571">
    <property type="component" value="Chromosome"/>
</dbReference>
<keyword evidence="4 7" id="KW-0812">Transmembrane</keyword>
<keyword evidence="3 7" id="KW-0997">Cell inner membrane</keyword>
<organism evidence="9 10">
    <name type="scientific">Orrella marina</name>
    <dbReference type="NCBI Taxonomy" id="2163011"/>
    <lineage>
        <taxon>Bacteria</taxon>
        <taxon>Pseudomonadati</taxon>
        <taxon>Pseudomonadota</taxon>
        <taxon>Betaproteobacteria</taxon>
        <taxon>Burkholderiales</taxon>
        <taxon>Alcaligenaceae</taxon>
        <taxon>Orrella</taxon>
    </lineage>
</organism>
<dbReference type="AlphaFoldDB" id="A0A2R4XI33"/>
<feature type="transmembrane region" description="Helical" evidence="7">
    <location>
        <begin position="319"/>
        <end position="348"/>
    </location>
</feature>
<name>A0A2R4XI33_9BURK</name>
<evidence type="ECO:0000259" key="8">
    <source>
        <dbReference type="Pfam" id="PF06808"/>
    </source>
</evidence>
<dbReference type="InterPro" id="IPR010656">
    <property type="entry name" value="DctM"/>
</dbReference>
<dbReference type="PANTHER" id="PTHR33362:SF5">
    <property type="entry name" value="C4-DICARBOXYLATE TRAP TRANSPORTER LARGE PERMEASE PROTEIN DCTM"/>
    <property type="match status" value="1"/>
</dbReference>
<dbReference type="GO" id="GO:0022857">
    <property type="term" value="F:transmembrane transporter activity"/>
    <property type="evidence" value="ECO:0007669"/>
    <property type="project" value="UniProtKB-UniRule"/>
</dbReference>
<dbReference type="NCBIfam" id="TIGR00786">
    <property type="entry name" value="dctM"/>
    <property type="match status" value="1"/>
</dbReference>
<feature type="transmembrane region" description="Helical" evidence="7">
    <location>
        <begin position="277"/>
        <end position="299"/>
    </location>
</feature>
<comment type="caution">
    <text evidence="7">Lacks conserved residue(s) required for the propagation of feature annotation.</text>
</comment>
<comment type="subunit">
    <text evidence="7">The complex comprises the extracytoplasmic solute receptor protein and the two transmembrane proteins.</text>
</comment>
<protein>
    <recommendedName>
        <fullName evidence="7">TRAP transporter large permease protein</fullName>
    </recommendedName>
</protein>
<sequence length="432" mass="45448">MTGIVLFGIFVALMVLGVPIGVAMGLAATVAIGLANMDAMWFGLLAVPQNFYASLGKYPLLALPMFVLVGTIFERSGVAARLVNLMVAILGRGPGILPVVAILVAMMLGGISGSGPATAAAVGGVMIAAMTRAGYQPSFSASVIGAASAIDILIPPSIALIVYSVLVPGASVPAMFAGGMLPGIMFGIALMIPAYILSRRHKMGLSESHEPRPPLGKSFKEAVWGLAAPVLILGGMRAGLFTPTEAAVVAVFYGLFVGMVIYRTIRLNDLFSILRDSSELSAIILLVVGLAGVFAYSLSTLGIIDPVTRAIVGSGLGEYGILVLLLLLLVLVGMVLDGVSIFLIFVPLLMPIAMHFQWDLVWFGVILTVMVAIGQFTPPIAVNLMVSCRIAMVPLEKTVGWVMWLLLASFLVLLLLIVFPEIVLWLPDRLGY</sequence>
<feature type="transmembrane region" description="Helical" evidence="7">
    <location>
        <begin position="360"/>
        <end position="381"/>
    </location>
</feature>
<proteinExistence type="inferred from homology"/>
<feature type="transmembrane region" description="Helical" evidence="7">
    <location>
        <begin position="246"/>
        <end position="265"/>
    </location>
</feature>
<dbReference type="PIRSF" id="PIRSF006066">
    <property type="entry name" value="HI0050"/>
    <property type="match status" value="1"/>
</dbReference>
<feature type="transmembrane region" description="Helical" evidence="7">
    <location>
        <begin position="143"/>
        <end position="166"/>
    </location>
</feature>
<dbReference type="EMBL" id="CP028901">
    <property type="protein sequence ID" value="AWB33438.1"/>
    <property type="molecule type" value="Genomic_DNA"/>
</dbReference>
<evidence type="ECO:0000256" key="4">
    <source>
        <dbReference type="ARBA" id="ARBA00022692"/>
    </source>
</evidence>
<dbReference type="KEGG" id="boz:DBV39_06645"/>
<comment type="function">
    <text evidence="7">Part of the tripartite ATP-independent periplasmic (TRAP) transport system.</text>
</comment>
<feature type="transmembrane region" description="Helical" evidence="7">
    <location>
        <begin position="51"/>
        <end position="73"/>
    </location>
</feature>
<dbReference type="PANTHER" id="PTHR33362">
    <property type="entry name" value="SIALIC ACID TRAP TRANSPORTER PERMEASE PROTEIN SIAT-RELATED"/>
    <property type="match status" value="1"/>
</dbReference>
<dbReference type="PRINTS" id="PR00173">
    <property type="entry name" value="EDTRNSPORT"/>
</dbReference>
<dbReference type="Pfam" id="PF06808">
    <property type="entry name" value="DctM"/>
    <property type="match status" value="1"/>
</dbReference>
<keyword evidence="2" id="KW-1003">Cell membrane</keyword>
<evidence type="ECO:0000313" key="9">
    <source>
        <dbReference type="EMBL" id="AWB33438.1"/>
    </source>
</evidence>
<feature type="transmembrane region" description="Helical" evidence="7">
    <location>
        <begin position="401"/>
        <end position="426"/>
    </location>
</feature>
<evidence type="ECO:0000256" key="6">
    <source>
        <dbReference type="ARBA" id="ARBA00023136"/>
    </source>
</evidence>
<keyword evidence="10" id="KW-1185">Reference proteome</keyword>
<keyword evidence="7" id="KW-0813">Transport</keyword>
<gene>
    <name evidence="9" type="ORF">DBV39_06645</name>
</gene>
<feature type="transmembrane region" description="Helical" evidence="7">
    <location>
        <begin position="85"/>
        <end position="108"/>
    </location>
</feature>
<feature type="domain" description="TRAP C4-dicarboxylate transport system permease DctM subunit" evidence="8">
    <location>
        <begin position="7"/>
        <end position="422"/>
    </location>
</feature>
<evidence type="ECO:0000313" key="10">
    <source>
        <dbReference type="Proteomes" id="UP000244571"/>
    </source>
</evidence>
<dbReference type="OrthoDB" id="9777699at2"/>
<reference evidence="9 10" key="1">
    <citation type="submission" date="2018-04" db="EMBL/GenBank/DDBJ databases">
        <title>Bordetella sp. HZ20 isolated from seawater.</title>
        <authorList>
            <person name="Sun C."/>
        </authorList>
    </citation>
    <scope>NUCLEOTIDE SEQUENCE [LARGE SCALE GENOMIC DNA]</scope>
    <source>
        <strain evidence="9 10">HZ20</strain>
    </source>
</reference>
<dbReference type="GO" id="GO:0005886">
    <property type="term" value="C:plasma membrane"/>
    <property type="evidence" value="ECO:0007669"/>
    <property type="project" value="UniProtKB-SubCell"/>
</dbReference>
<evidence type="ECO:0000256" key="2">
    <source>
        <dbReference type="ARBA" id="ARBA00022475"/>
    </source>
</evidence>
<evidence type="ECO:0000256" key="5">
    <source>
        <dbReference type="ARBA" id="ARBA00022989"/>
    </source>
</evidence>
<evidence type="ECO:0000256" key="7">
    <source>
        <dbReference type="RuleBase" id="RU369079"/>
    </source>
</evidence>
<feature type="transmembrane region" description="Helical" evidence="7">
    <location>
        <begin position="114"/>
        <end position="131"/>
    </location>
</feature>
<evidence type="ECO:0000256" key="3">
    <source>
        <dbReference type="ARBA" id="ARBA00022519"/>
    </source>
</evidence>
<accession>A0A2R4XI33</accession>
<dbReference type="InterPro" id="IPR004681">
    <property type="entry name" value="TRAP_DctM"/>
</dbReference>
<evidence type="ECO:0000256" key="1">
    <source>
        <dbReference type="ARBA" id="ARBA00004429"/>
    </source>
</evidence>
<feature type="transmembrane region" description="Helical" evidence="7">
    <location>
        <begin position="172"/>
        <end position="197"/>
    </location>
</feature>